<dbReference type="PANTHER" id="PTHR33132">
    <property type="entry name" value="OSJNBB0118P14.9 PROTEIN"/>
    <property type="match status" value="1"/>
</dbReference>
<evidence type="ECO:0000256" key="1">
    <source>
        <dbReference type="SAM" id="MobiDB-lite"/>
    </source>
</evidence>
<dbReference type="EMBL" id="JBFOLK010000003">
    <property type="protein sequence ID" value="KAL2524819.1"/>
    <property type="molecule type" value="Genomic_DNA"/>
</dbReference>
<feature type="region of interest" description="Disordered" evidence="1">
    <location>
        <begin position="1"/>
        <end position="22"/>
    </location>
</feature>
<reference evidence="3" key="1">
    <citation type="submission" date="2024-07" db="EMBL/GenBank/DDBJ databases">
        <title>Two chromosome-level genome assemblies of Korean endemic species Abeliophyllum distichum and Forsythia ovata (Oleaceae).</title>
        <authorList>
            <person name="Jang H."/>
        </authorList>
    </citation>
    <scope>NUCLEOTIDE SEQUENCE [LARGE SCALE GENOMIC DNA]</scope>
</reference>
<evidence type="ECO:0008006" key="4">
    <source>
        <dbReference type="Google" id="ProtNLM"/>
    </source>
</evidence>
<keyword evidence="3" id="KW-1185">Reference proteome</keyword>
<protein>
    <recommendedName>
        <fullName evidence="4">Serine-rich protein-like protein</fullName>
    </recommendedName>
</protein>
<gene>
    <name evidence="2" type="ORF">Adt_09873</name>
</gene>
<dbReference type="PANTHER" id="PTHR33132:SF92">
    <property type="entry name" value="SERINE-RICH PROTEIN"/>
    <property type="match status" value="1"/>
</dbReference>
<dbReference type="AlphaFoldDB" id="A0ABD1UIE1"/>
<comment type="caution">
    <text evidence="2">The sequence shown here is derived from an EMBL/GenBank/DDBJ whole genome shotgun (WGS) entry which is preliminary data.</text>
</comment>
<sequence length="149" mass="16328">MEAGPILPPLVGSEWGSRRNPRDHNKRIALASSNIHSCTRMAEHSRKDEEKCKKPKIVVPQLCLDAVKNGMHSSPSSPVAMEKTSSVRQNCLCSPTTHAGSFRCRYHRNHGLTRSSMSVGSKLSEFAGKSTQICDAFNNHLISGQKQGS</sequence>
<evidence type="ECO:0000313" key="2">
    <source>
        <dbReference type="EMBL" id="KAL2524819.1"/>
    </source>
</evidence>
<dbReference type="Proteomes" id="UP001604336">
    <property type="component" value="Unassembled WGS sequence"/>
</dbReference>
<evidence type="ECO:0000313" key="3">
    <source>
        <dbReference type="Proteomes" id="UP001604336"/>
    </source>
</evidence>
<organism evidence="2 3">
    <name type="scientific">Abeliophyllum distichum</name>
    <dbReference type="NCBI Taxonomy" id="126358"/>
    <lineage>
        <taxon>Eukaryota</taxon>
        <taxon>Viridiplantae</taxon>
        <taxon>Streptophyta</taxon>
        <taxon>Embryophyta</taxon>
        <taxon>Tracheophyta</taxon>
        <taxon>Spermatophyta</taxon>
        <taxon>Magnoliopsida</taxon>
        <taxon>eudicotyledons</taxon>
        <taxon>Gunneridae</taxon>
        <taxon>Pentapetalae</taxon>
        <taxon>asterids</taxon>
        <taxon>lamiids</taxon>
        <taxon>Lamiales</taxon>
        <taxon>Oleaceae</taxon>
        <taxon>Forsythieae</taxon>
        <taxon>Abeliophyllum</taxon>
    </lineage>
</organism>
<proteinExistence type="predicted"/>
<accession>A0ABD1UIE1</accession>
<name>A0ABD1UIE1_9LAMI</name>